<organism evidence="1 2">
    <name type="scientific">Ajellomyces dermatitidis (strain ER-3 / ATCC MYA-2586)</name>
    <name type="common">Blastomyces dermatitidis</name>
    <dbReference type="NCBI Taxonomy" id="559297"/>
    <lineage>
        <taxon>Eukaryota</taxon>
        <taxon>Fungi</taxon>
        <taxon>Dikarya</taxon>
        <taxon>Ascomycota</taxon>
        <taxon>Pezizomycotina</taxon>
        <taxon>Eurotiomycetes</taxon>
        <taxon>Eurotiomycetidae</taxon>
        <taxon>Onygenales</taxon>
        <taxon>Ajellomycetaceae</taxon>
        <taxon>Blastomyces</taxon>
    </lineage>
</organism>
<accession>A0ABP2EXV9</accession>
<gene>
    <name evidence="1" type="ORF">BDCG_04112</name>
</gene>
<reference evidence="2" key="1">
    <citation type="journal article" date="2015" name="PLoS Genet.">
        <title>The dynamic genome and transcriptome of the human fungal pathogen Blastomyces and close relative Emmonsia.</title>
        <authorList>
            <person name="Munoz J.F."/>
            <person name="Gauthier G.M."/>
            <person name="Desjardins C.A."/>
            <person name="Gallo J.E."/>
            <person name="Holder J."/>
            <person name="Sullivan T.D."/>
            <person name="Marty A.J."/>
            <person name="Carmen J.C."/>
            <person name="Chen Z."/>
            <person name="Ding L."/>
            <person name="Gujja S."/>
            <person name="Magrini V."/>
            <person name="Misas E."/>
            <person name="Mitreva M."/>
            <person name="Priest M."/>
            <person name="Saif S."/>
            <person name="Whiston E.A."/>
            <person name="Young S."/>
            <person name="Zeng Q."/>
            <person name="Goldman W.E."/>
            <person name="Mardis E.R."/>
            <person name="Taylor J.W."/>
            <person name="McEwen J.G."/>
            <person name="Clay O.K."/>
            <person name="Klein B.S."/>
            <person name="Cuomo C.A."/>
        </authorList>
    </citation>
    <scope>NUCLEOTIDE SEQUENCE [LARGE SCALE GENOMIC DNA]</scope>
    <source>
        <strain evidence="2">ER-3 / ATCC MYA-2586</strain>
    </source>
</reference>
<protein>
    <submittedName>
        <fullName evidence="1">Uncharacterized protein</fullName>
    </submittedName>
</protein>
<proteinExistence type="predicted"/>
<sequence length="83" mass="9661">MSKAMKLNEKFLITLSLTQMPLYISINESPQQSMTTEDEYQHFNVKELIEALREARMNFIIFKFNFSEDTAGECASSEQDKDN</sequence>
<dbReference type="GeneID" id="69026325"/>
<keyword evidence="2" id="KW-1185">Reference proteome</keyword>
<name>A0ABP2EXV9_AJEDR</name>
<dbReference type="RefSeq" id="XP_045276012.1">
    <property type="nucleotide sequence ID" value="XM_045419784.1"/>
</dbReference>
<dbReference type="EMBL" id="EQ999976">
    <property type="protein sequence ID" value="EEQ88992.2"/>
    <property type="molecule type" value="Genomic_DNA"/>
</dbReference>
<dbReference type="Proteomes" id="UP000002039">
    <property type="component" value="Unassembled WGS sequence"/>
</dbReference>
<evidence type="ECO:0000313" key="1">
    <source>
        <dbReference type="EMBL" id="EEQ88992.2"/>
    </source>
</evidence>
<evidence type="ECO:0000313" key="2">
    <source>
        <dbReference type="Proteomes" id="UP000002039"/>
    </source>
</evidence>